<dbReference type="Pfam" id="PF00732">
    <property type="entry name" value="GMC_oxred_N"/>
    <property type="match status" value="1"/>
</dbReference>
<dbReference type="EMBL" id="AOJE01000065">
    <property type="protein sequence ID" value="ELZ37083.1"/>
    <property type="molecule type" value="Genomic_DNA"/>
</dbReference>
<dbReference type="eggNOG" id="arCOG02233">
    <property type="taxonomic scope" value="Archaea"/>
</dbReference>
<feature type="region of interest" description="Disordered" evidence="5">
    <location>
        <begin position="42"/>
        <end position="65"/>
    </location>
</feature>
<gene>
    <name evidence="8" type="ORF">C471_13511</name>
</gene>
<evidence type="ECO:0000256" key="1">
    <source>
        <dbReference type="ARBA" id="ARBA00010790"/>
    </source>
</evidence>
<dbReference type="InterPro" id="IPR007867">
    <property type="entry name" value="GMC_OxRtase_C"/>
</dbReference>
<dbReference type="PANTHER" id="PTHR46056:SF12">
    <property type="entry name" value="LONG-CHAIN-ALCOHOL OXIDASE"/>
    <property type="match status" value="1"/>
</dbReference>
<dbReference type="OrthoDB" id="346033at2157"/>
<keyword evidence="2" id="KW-0285">Flavoprotein</keyword>
<dbReference type="SUPFAM" id="SSF51905">
    <property type="entry name" value="FAD/NAD(P)-binding domain"/>
    <property type="match status" value="1"/>
</dbReference>
<evidence type="ECO:0000313" key="8">
    <source>
        <dbReference type="EMBL" id="ELZ37083.1"/>
    </source>
</evidence>
<evidence type="ECO:0008006" key="10">
    <source>
        <dbReference type="Google" id="ProtNLM"/>
    </source>
</evidence>
<reference evidence="8 9" key="1">
    <citation type="journal article" date="2014" name="PLoS Genet.">
        <title>Phylogenetically driven sequencing of extremely halophilic archaea reveals strategies for static and dynamic osmo-response.</title>
        <authorList>
            <person name="Becker E.A."/>
            <person name="Seitzer P.M."/>
            <person name="Tritt A."/>
            <person name="Larsen D."/>
            <person name="Krusor M."/>
            <person name="Yao A.I."/>
            <person name="Wu D."/>
            <person name="Madern D."/>
            <person name="Eisen J.A."/>
            <person name="Darling A.E."/>
            <person name="Facciotti M.T."/>
        </authorList>
    </citation>
    <scope>NUCLEOTIDE SEQUENCE [LARGE SCALE GENOMIC DNA]</scope>
    <source>
        <strain evidence="8 9">DSM 1137</strain>
    </source>
</reference>
<feature type="domain" description="Glucose-methanol-choline oxidoreductase C-terminal" evidence="7">
    <location>
        <begin position="445"/>
        <end position="557"/>
    </location>
</feature>
<dbReference type="Proteomes" id="UP000011514">
    <property type="component" value="Unassembled WGS sequence"/>
</dbReference>
<dbReference type="AlphaFoldDB" id="M0DQI5"/>
<evidence type="ECO:0000256" key="5">
    <source>
        <dbReference type="SAM" id="MobiDB-lite"/>
    </source>
</evidence>
<comment type="caution">
    <text evidence="8">The sequence shown here is derived from an EMBL/GenBank/DDBJ whole genome shotgun (WGS) entry which is preliminary data.</text>
</comment>
<dbReference type="Gene3D" id="3.50.50.60">
    <property type="entry name" value="FAD/NAD(P)-binding domain"/>
    <property type="match status" value="2"/>
</dbReference>
<dbReference type="GO" id="GO:0050660">
    <property type="term" value="F:flavin adenine dinucleotide binding"/>
    <property type="evidence" value="ECO:0007669"/>
    <property type="project" value="InterPro"/>
</dbReference>
<dbReference type="RefSeq" id="WP_004049862.1">
    <property type="nucleotide sequence ID" value="NZ_AOJE01000065.1"/>
</dbReference>
<dbReference type="GO" id="GO:0016614">
    <property type="term" value="F:oxidoreductase activity, acting on CH-OH group of donors"/>
    <property type="evidence" value="ECO:0007669"/>
    <property type="project" value="InterPro"/>
</dbReference>
<dbReference type="PANTHER" id="PTHR46056">
    <property type="entry name" value="LONG-CHAIN-ALCOHOL OXIDASE"/>
    <property type="match status" value="1"/>
</dbReference>
<keyword evidence="9" id="KW-1185">Reference proteome</keyword>
<sequence length="569" mass="61445">MVEDSYDAVVVGAGGDGPVTAWKLAEAGLSVLVLEAGPFYGNEQWPRPNEEPGGEASSSPEDLSGDLLDEQFTTREFEMITKLVFGPADHERGFWFRKFPGDGAILQCAGVGGTTLHYTGCHPRAYPASIDEQGHWPIEYADLIPYYQEVEEMCDVTPAPVTAKEELFFRGAADAGWDLIEDLNVTEPGYRPQPNAIRQPDEKLHVDAGYDGDFTYPDVEGDTLALGNIAGNPHPRGAPYEEKSKRASNVSFVPPALRTGNVTIRPNAFVTDVITVTPRGDTPTAIGVEFRDTWSGSVEQVDSDVVVLAAGAIETPRLWLNADLPANEWVGRGLTIHFGDNVMGLWDPDDLDETIGSDTIDQHEGQDIAARFDYPGVGMLQTVGTAPGIGAILGFGASASGFAFQNDTAGEPWDTIGRLAGTELKRLLSDYRRMLQILVVSDDRPHQRNGVTVAPGAADEHGPIPIVNYEPSEGDRQRRDELARIAADILREAGASHVHRSDSPPTALHVHSTMRMGKVVDEACEAYDVNRLFVADHSVLANGVGGANPTNTGQALAARTGEKIVERHF</sequence>
<evidence type="ECO:0000259" key="7">
    <source>
        <dbReference type="Pfam" id="PF05199"/>
    </source>
</evidence>
<keyword evidence="3" id="KW-0274">FAD</keyword>
<evidence type="ECO:0000256" key="2">
    <source>
        <dbReference type="ARBA" id="ARBA00022630"/>
    </source>
</evidence>
<dbReference type="PATRIC" id="fig|1227484.4.peg.2664"/>
<evidence type="ECO:0000313" key="9">
    <source>
        <dbReference type="Proteomes" id="UP000011514"/>
    </source>
</evidence>
<comment type="similarity">
    <text evidence="1">Belongs to the GMC oxidoreductase family.</text>
</comment>
<accession>M0DQI5</accession>
<evidence type="ECO:0000256" key="3">
    <source>
        <dbReference type="ARBA" id="ARBA00022827"/>
    </source>
</evidence>
<evidence type="ECO:0000256" key="4">
    <source>
        <dbReference type="ARBA" id="ARBA00023002"/>
    </source>
</evidence>
<dbReference type="STRING" id="1227484.C471_13511"/>
<dbReference type="InterPro" id="IPR000172">
    <property type="entry name" value="GMC_OxRdtase_N"/>
</dbReference>
<organism evidence="8 9">
    <name type="scientific">Halorubrum saccharovorum DSM 1137</name>
    <dbReference type="NCBI Taxonomy" id="1227484"/>
    <lineage>
        <taxon>Archaea</taxon>
        <taxon>Methanobacteriati</taxon>
        <taxon>Methanobacteriota</taxon>
        <taxon>Stenosarchaea group</taxon>
        <taxon>Halobacteria</taxon>
        <taxon>Halobacteriales</taxon>
        <taxon>Haloferacaceae</taxon>
        <taxon>Halorubrum</taxon>
    </lineage>
</organism>
<evidence type="ECO:0000259" key="6">
    <source>
        <dbReference type="Pfam" id="PF00732"/>
    </source>
</evidence>
<protein>
    <recommendedName>
        <fullName evidence="10">Glucose-methanol-choline oxidoreductase</fullName>
    </recommendedName>
</protein>
<name>M0DQI5_9EURY</name>
<keyword evidence="4" id="KW-0560">Oxidoreductase</keyword>
<dbReference type="InterPro" id="IPR036188">
    <property type="entry name" value="FAD/NAD-bd_sf"/>
</dbReference>
<dbReference type="Pfam" id="PF05199">
    <property type="entry name" value="GMC_oxred_C"/>
    <property type="match status" value="1"/>
</dbReference>
<feature type="domain" description="Glucose-methanol-choline oxidoreductase N-terminal" evidence="6">
    <location>
        <begin position="241"/>
        <end position="337"/>
    </location>
</feature>
<proteinExistence type="inferred from homology"/>